<protein>
    <recommendedName>
        <fullName evidence="3">Histidinol-phosphatase</fullName>
    </recommendedName>
</protein>
<evidence type="ECO:0000313" key="2">
    <source>
        <dbReference type="Proteomes" id="UP000191806"/>
    </source>
</evidence>
<dbReference type="AlphaFoldDB" id="A0AAF0P2R1"/>
<dbReference type="Gene3D" id="3.20.20.140">
    <property type="entry name" value="Metal-dependent hydrolases"/>
    <property type="match status" value="1"/>
</dbReference>
<name>A0AAF0P2R1_LACLC</name>
<dbReference type="InterPro" id="IPR016195">
    <property type="entry name" value="Pol/histidinol_Pase-like"/>
</dbReference>
<evidence type="ECO:0000313" key="1">
    <source>
        <dbReference type="EMBL" id="WMF94395.1"/>
    </source>
</evidence>
<reference evidence="1 2" key="1">
    <citation type="journal article" date="2017" name="BMC Genomics">
        <title>Comparative and functional genomics of the Lactococcus lactis taxon; insights into evolution and niche adaptation.</title>
        <authorList>
            <person name="Kelleher P."/>
            <person name="Bottacini F."/>
            <person name="Mahony J."/>
            <person name="Kilcawley K.N."/>
            <person name="van Sinderen D."/>
        </authorList>
    </citation>
    <scope>NUCLEOTIDE SEQUENCE [LARGE SCALE GENOMIC DNA]</scope>
    <source>
        <strain evidence="1 2">JM1</strain>
    </source>
</reference>
<dbReference type="Proteomes" id="UP000191806">
    <property type="component" value="Chromosome"/>
</dbReference>
<organism evidence="1 2">
    <name type="scientific">Lactococcus lactis subsp. cremoris</name>
    <name type="common">Streptococcus cremoris</name>
    <dbReference type="NCBI Taxonomy" id="1359"/>
    <lineage>
        <taxon>Bacteria</taxon>
        <taxon>Bacillati</taxon>
        <taxon>Bacillota</taxon>
        <taxon>Bacilli</taxon>
        <taxon>Lactobacillales</taxon>
        <taxon>Streptococcaceae</taxon>
        <taxon>Lactococcus</taxon>
    </lineage>
</organism>
<gene>
    <name evidence="1" type="ORF">LLJM1_03470</name>
</gene>
<sequence>MFFHSLKVANFILQFAINFKKLGGEFVTLGTDSHVAKHDWAAIDNAREIIKKAGFKELATFSKMKVK</sequence>
<proteinExistence type="predicted"/>
<evidence type="ECO:0008006" key="3">
    <source>
        <dbReference type="Google" id="ProtNLM"/>
    </source>
</evidence>
<dbReference type="EMBL" id="CP015899">
    <property type="protein sequence ID" value="WMF94395.1"/>
    <property type="molecule type" value="Genomic_DNA"/>
</dbReference>
<accession>A0AAF0P2R1</accession>
<dbReference type="SUPFAM" id="SSF89550">
    <property type="entry name" value="PHP domain-like"/>
    <property type="match status" value="1"/>
</dbReference>